<keyword evidence="1 3" id="KW-0456">Lyase</keyword>
<dbReference type="GO" id="GO:0000270">
    <property type="term" value="P:peptidoglycan metabolic process"/>
    <property type="evidence" value="ECO:0007669"/>
    <property type="project" value="UniProtKB-UniRule"/>
</dbReference>
<comment type="subcellular location">
    <subcellularLocation>
        <location evidence="3">Cell membrane</location>
        <topology evidence="3">Lipid-anchor</topology>
    </subcellularLocation>
</comment>
<sequence length="321" mass="33175">MLCRAGTVPLLAALALALSGCVSAPSPGKPDQAHINTKTKFAAAEYGVAASPRLTTAKRPKKGGGRSMVGKPYRIRGKWYTPKEEPGYDRAGLASWYGPNFHGRLTANGEIYDQYHLSAAHPTFPLPSYARVTNKKNGNSVVVRVNDRGPFAHGRIIDLSKQAAQLLDMKHEGVAAVRVQYIGRAPVEGDDTPYLMASYRPGGSDAPAGGVIASGVMLAMNGAASVLPGVGSTAAGMAPPAAIGVGNALQASSVGTSGLPIVVSLPSVGPVLPDRPSFGLPVAAADTAGEPNNIGLAYWGGRVTNITARFDTVLGTPKNRQ</sequence>
<dbReference type="CDD" id="cd22268">
    <property type="entry name" value="DPBB_RlpA-like"/>
    <property type="match status" value="1"/>
</dbReference>
<protein>
    <recommendedName>
        <fullName evidence="3">Endolytic peptidoglycan transglycosylase RlpA</fullName>
        <ecNumber evidence="3">4.2.2.-</ecNumber>
    </recommendedName>
</protein>
<dbReference type="HOGENOM" id="CLU_042923_1_0_5"/>
<dbReference type="InterPro" id="IPR012997">
    <property type="entry name" value="RplA"/>
</dbReference>
<dbReference type="OrthoDB" id="9779128at2"/>
<evidence type="ECO:0000256" key="1">
    <source>
        <dbReference type="ARBA" id="ARBA00023239"/>
    </source>
</evidence>
<reference evidence="7 8" key="2">
    <citation type="submission" date="2012-06" db="EMBL/GenBank/DDBJ databases">
        <authorList>
            <person name="Fiebig A."/>
        </authorList>
    </citation>
    <scope>NUCLEOTIDE SEQUENCE [LARGE SCALE GENOMIC DNA]</scope>
    <source>
        <strain evidence="7 8">DFL-43</strain>
    </source>
</reference>
<comment type="caution">
    <text evidence="7">The sequence shown here is derived from an EMBL/GenBank/DDBJ whole genome shotgun (WGS) entry which is preliminary data.</text>
</comment>
<dbReference type="InterPro" id="IPR034718">
    <property type="entry name" value="RlpA"/>
</dbReference>
<keyword evidence="2 3" id="KW-0961">Cell wall biogenesis/degradation</keyword>
<dbReference type="InterPro" id="IPR036908">
    <property type="entry name" value="RlpA-like_sf"/>
</dbReference>
<dbReference type="HAMAP" id="MF_02071">
    <property type="entry name" value="RlpA"/>
    <property type="match status" value="1"/>
</dbReference>
<dbReference type="PANTHER" id="PTHR34183:SF1">
    <property type="entry name" value="ENDOLYTIC PEPTIDOGLYCAN TRANSGLYCOSYLASE RLPA"/>
    <property type="match status" value="1"/>
</dbReference>
<keyword evidence="3" id="KW-0564">Palmitate</keyword>
<evidence type="ECO:0000256" key="3">
    <source>
        <dbReference type="HAMAP-Rule" id="MF_02071"/>
    </source>
</evidence>
<dbReference type="RefSeq" id="WP_007197341.1">
    <property type="nucleotide sequence ID" value="NZ_CM002917.1"/>
</dbReference>
<dbReference type="PROSITE" id="PS51257">
    <property type="entry name" value="PROKAR_LIPOPROTEIN"/>
    <property type="match status" value="1"/>
</dbReference>
<keyword evidence="3 7" id="KW-0449">Lipoprotein</keyword>
<evidence type="ECO:0000256" key="4">
    <source>
        <dbReference type="RuleBase" id="RU003495"/>
    </source>
</evidence>
<evidence type="ECO:0000256" key="5">
    <source>
        <dbReference type="SAM" id="SignalP"/>
    </source>
</evidence>
<organism evidence="7 8">
    <name type="scientific">Hoeflea phototrophica (strain DSM 17068 / NCIMB 14078 / DFL-43)</name>
    <dbReference type="NCBI Taxonomy" id="411684"/>
    <lineage>
        <taxon>Bacteria</taxon>
        <taxon>Pseudomonadati</taxon>
        <taxon>Pseudomonadota</taxon>
        <taxon>Alphaproteobacteria</taxon>
        <taxon>Hyphomicrobiales</taxon>
        <taxon>Rhizobiaceae</taxon>
        <taxon>Hoeflea</taxon>
    </lineage>
</organism>
<feature type="domain" description="RlpA-like protein double-psi beta-barrel" evidence="6">
    <location>
        <begin position="91"/>
        <end position="179"/>
    </location>
</feature>
<dbReference type="eggNOG" id="COG0797">
    <property type="taxonomic scope" value="Bacteria"/>
</dbReference>
<evidence type="ECO:0000256" key="2">
    <source>
        <dbReference type="ARBA" id="ARBA00023316"/>
    </source>
</evidence>
<evidence type="ECO:0000313" key="7">
    <source>
        <dbReference type="EMBL" id="EDQ32837.1"/>
    </source>
</evidence>
<keyword evidence="8" id="KW-1185">Reference proteome</keyword>
<feature type="chain" id="PRO_5009990738" description="Endolytic peptidoglycan transglycosylase RlpA" evidence="5">
    <location>
        <begin position="25"/>
        <end position="321"/>
    </location>
</feature>
<dbReference type="Gene3D" id="2.40.40.10">
    <property type="entry name" value="RlpA-like domain"/>
    <property type="match status" value="1"/>
</dbReference>
<name>A9D929_HOEPD</name>
<keyword evidence="5" id="KW-0732">Signal</keyword>
<dbReference type="GO" id="GO:0005886">
    <property type="term" value="C:plasma membrane"/>
    <property type="evidence" value="ECO:0007669"/>
    <property type="project" value="UniProtKB-SubCell"/>
</dbReference>
<dbReference type="EC" id="4.2.2.-" evidence="3"/>
<dbReference type="NCBIfam" id="TIGR00413">
    <property type="entry name" value="rlpA"/>
    <property type="match status" value="1"/>
</dbReference>
<evidence type="ECO:0000313" key="8">
    <source>
        <dbReference type="Proteomes" id="UP000004291"/>
    </source>
</evidence>
<dbReference type="PANTHER" id="PTHR34183">
    <property type="entry name" value="ENDOLYTIC PEPTIDOGLYCAN TRANSGLYCOSYLASE RLPA"/>
    <property type="match status" value="1"/>
</dbReference>
<comment type="similarity">
    <text evidence="3 4">Belongs to the RlpA family.</text>
</comment>
<dbReference type="Pfam" id="PF03330">
    <property type="entry name" value="DPBB_1"/>
    <property type="match status" value="1"/>
</dbReference>
<dbReference type="Proteomes" id="UP000004291">
    <property type="component" value="Chromosome"/>
</dbReference>
<keyword evidence="3" id="KW-1003">Cell membrane</keyword>
<dbReference type="GO" id="GO:0008932">
    <property type="term" value="F:lytic endotransglycosylase activity"/>
    <property type="evidence" value="ECO:0007669"/>
    <property type="project" value="UniProtKB-UniRule"/>
</dbReference>
<proteinExistence type="inferred from homology"/>
<dbReference type="GO" id="GO:0071555">
    <property type="term" value="P:cell wall organization"/>
    <property type="evidence" value="ECO:0007669"/>
    <property type="project" value="UniProtKB-KW"/>
</dbReference>
<gene>
    <name evidence="3" type="primary">rlpA</name>
    <name evidence="7" type="ORF">HPDFL43_07809</name>
</gene>
<keyword evidence="3" id="KW-0472">Membrane</keyword>
<evidence type="ECO:0000259" key="6">
    <source>
        <dbReference type="Pfam" id="PF03330"/>
    </source>
</evidence>
<dbReference type="InterPro" id="IPR009009">
    <property type="entry name" value="RlpA-like_DPBB"/>
</dbReference>
<dbReference type="AlphaFoldDB" id="A9D929"/>
<comment type="function">
    <text evidence="3">Lytic transglycosylase with a strong preference for naked glycan strands that lack stem peptides.</text>
</comment>
<accession>A9D929</accession>
<dbReference type="EMBL" id="ABIA03000002">
    <property type="protein sequence ID" value="EDQ32837.1"/>
    <property type="molecule type" value="Genomic_DNA"/>
</dbReference>
<dbReference type="SUPFAM" id="SSF50685">
    <property type="entry name" value="Barwin-like endoglucanases"/>
    <property type="match status" value="1"/>
</dbReference>
<feature type="signal peptide" evidence="5">
    <location>
        <begin position="1"/>
        <end position="24"/>
    </location>
</feature>
<reference evidence="7 8" key="1">
    <citation type="submission" date="2007-10" db="EMBL/GenBank/DDBJ databases">
        <authorList>
            <person name="Wagner-Dobler I."/>
            <person name="Ferriera S."/>
            <person name="Johnson J."/>
            <person name="Kravitz S."/>
            <person name="Beeson K."/>
            <person name="Sutton G."/>
            <person name="Rogers Y.-H."/>
            <person name="Friedman R."/>
            <person name="Frazier M."/>
            <person name="Venter J.C."/>
        </authorList>
    </citation>
    <scope>NUCLEOTIDE SEQUENCE [LARGE SCALE GENOMIC DNA]</scope>
    <source>
        <strain evidence="7 8">DFL-43</strain>
    </source>
</reference>
<dbReference type="STRING" id="411684.HPDFL43_07809"/>